<keyword evidence="2" id="KW-0813">Transport</keyword>
<feature type="transmembrane region" description="Helical" evidence="6">
    <location>
        <begin position="34"/>
        <end position="58"/>
    </location>
</feature>
<proteinExistence type="predicted"/>
<dbReference type="Pfam" id="PF13520">
    <property type="entry name" value="AA_permease_2"/>
    <property type="match status" value="1"/>
</dbReference>
<dbReference type="InterPro" id="IPR002293">
    <property type="entry name" value="AA/rel_permease1"/>
</dbReference>
<organism evidence="7 8">
    <name type="scientific">Rotaria sordida</name>
    <dbReference type="NCBI Taxonomy" id="392033"/>
    <lineage>
        <taxon>Eukaryota</taxon>
        <taxon>Metazoa</taxon>
        <taxon>Spiralia</taxon>
        <taxon>Gnathifera</taxon>
        <taxon>Rotifera</taxon>
        <taxon>Eurotatoria</taxon>
        <taxon>Bdelloidea</taxon>
        <taxon>Philodinida</taxon>
        <taxon>Philodinidae</taxon>
        <taxon>Rotaria</taxon>
    </lineage>
</organism>
<protein>
    <submittedName>
        <fullName evidence="7">Uncharacterized protein</fullName>
    </submittedName>
</protein>
<dbReference type="EMBL" id="CAJOBE010032515">
    <property type="protein sequence ID" value="CAF4297075.1"/>
    <property type="molecule type" value="Genomic_DNA"/>
</dbReference>
<dbReference type="AlphaFoldDB" id="A0A820HMM6"/>
<dbReference type="Gene3D" id="1.20.1740.10">
    <property type="entry name" value="Amino acid/polyamine transporter I"/>
    <property type="match status" value="1"/>
</dbReference>
<evidence type="ECO:0000256" key="1">
    <source>
        <dbReference type="ARBA" id="ARBA00004141"/>
    </source>
</evidence>
<evidence type="ECO:0000313" key="8">
    <source>
        <dbReference type="Proteomes" id="UP000663874"/>
    </source>
</evidence>
<dbReference type="GO" id="GO:0016020">
    <property type="term" value="C:membrane"/>
    <property type="evidence" value="ECO:0007669"/>
    <property type="project" value="UniProtKB-SubCell"/>
</dbReference>
<accession>A0A820HMM6</accession>
<feature type="transmembrane region" description="Helical" evidence="6">
    <location>
        <begin position="78"/>
        <end position="104"/>
    </location>
</feature>
<comment type="subcellular location">
    <subcellularLocation>
        <location evidence="1">Membrane</location>
        <topology evidence="1">Multi-pass membrane protein</topology>
    </subcellularLocation>
</comment>
<evidence type="ECO:0000256" key="2">
    <source>
        <dbReference type="ARBA" id="ARBA00022448"/>
    </source>
</evidence>
<keyword evidence="3 6" id="KW-0812">Transmembrane</keyword>
<evidence type="ECO:0000256" key="4">
    <source>
        <dbReference type="ARBA" id="ARBA00022989"/>
    </source>
</evidence>
<comment type="caution">
    <text evidence="7">The sequence shown here is derived from an EMBL/GenBank/DDBJ whole genome shotgun (WGS) entry which is preliminary data.</text>
</comment>
<dbReference type="PANTHER" id="PTHR43243">
    <property type="entry name" value="INNER MEMBRANE TRANSPORTER YGJI-RELATED"/>
    <property type="match status" value="1"/>
</dbReference>
<evidence type="ECO:0000256" key="3">
    <source>
        <dbReference type="ARBA" id="ARBA00022692"/>
    </source>
</evidence>
<keyword evidence="4 6" id="KW-1133">Transmembrane helix</keyword>
<evidence type="ECO:0000256" key="6">
    <source>
        <dbReference type="SAM" id="Phobius"/>
    </source>
</evidence>
<dbReference type="Proteomes" id="UP000663874">
    <property type="component" value="Unassembled WGS sequence"/>
</dbReference>
<dbReference type="GO" id="GO:0015171">
    <property type="term" value="F:amino acid transmembrane transporter activity"/>
    <property type="evidence" value="ECO:0007669"/>
    <property type="project" value="TreeGrafter"/>
</dbReference>
<evidence type="ECO:0000313" key="7">
    <source>
        <dbReference type="EMBL" id="CAF4297075.1"/>
    </source>
</evidence>
<evidence type="ECO:0000256" key="5">
    <source>
        <dbReference type="ARBA" id="ARBA00023136"/>
    </source>
</evidence>
<reference evidence="7" key="1">
    <citation type="submission" date="2021-02" db="EMBL/GenBank/DDBJ databases">
        <authorList>
            <person name="Nowell W R."/>
        </authorList>
    </citation>
    <scope>NUCLEOTIDE SEQUENCE</scope>
</reference>
<keyword evidence="5 6" id="KW-0472">Membrane</keyword>
<gene>
    <name evidence="7" type="ORF">FNK824_LOCUS40497</name>
</gene>
<sequence length="141" mass="15340">MLQACTYVFFAYVGFDSVSTVAQEVKAPERSLPIAIIGSTIISLLLYVGVCTVMVGLVPYTSLDTDSPLAEAIRPTHYGLWLSIIVNLGAIAGLTTVILTTMLAHTRIFYAMANDGLLPQIFARVHRKRATPWLSILILGE</sequence>
<name>A0A820HMM6_9BILA</name>
<dbReference type="PANTHER" id="PTHR43243:SF4">
    <property type="entry name" value="CATIONIC AMINO ACID TRANSPORTER 4"/>
    <property type="match status" value="1"/>
</dbReference>